<name>Q3AER3_CARHZ</name>
<accession>Q3AER3</accession>
<evidence type="ECO:0000256" key="1">
    <source>
        <dbReference type="SAM" id="MobiDB-lite"/>
    </source>
</evidence>
<feature type="region of interest" description="Disordered" evidence="1">
    <location>
        <begin position="28"/>
        <end position="53"/>
    </location>
</feature>
<dbReference type="HOGENOM" id="CLU_2768221_0_0_9"/>
<dbReference type="KEGG" id="chy:CHY_0513"/>
<reference evidence="2 3" key="1">
    <citation type="journal article" date="2005" name="PLoS Genet.">
        <title>Life in hot carbon monoxide: the complete genome sequence of Carboxydothermus hydrogenoformans Z-2901.</title>
        <authorList>
            <person name="Wu M."/>
            <person name="Ren Q."/>
            <person name="Durkin A.S."/>
            <person name="Daugherty S.C."/>
            <person name="Brinkac L.M."/>
            <person name="Dodson R.J."/>
            <person name="Madupu R."/>
            <person name="Sullivan S.A."/>
            <person name="Kolonay J.F."/>
            <person name="Haft D.H."/>
            <person name="Nelson W.C."/>
            <person name="Tallon L.J."/>
            <person name="Jones K.M."/>
            <person name="Ulrich L.E."/>
            <person name="Gonzalez J.M."/>
            <person name="Zhulin I.B."/>
            <person name="Robb F.T."/>
            <person name="Eisen J.A."/>
        </authorList>
    </citation>
    <scope>NUCLEOTIDE SEQUENCE [LARGE SCALE GENOMIC DNA]</scope>
    <source>
        <strain evidence="3">ATCC BAA-161 / DSM 6008 / Z-2901</strain>
    </source>
</reference>
<dbReference type="InParanoid" id="Q3AER3"/>
<keyword evidence="3" id="KW-1185">Reference proteome</keyword>
<gene>
    <name evidence="2" type="ordered locus">CHY_0513</name>
</gene>
<proteinExistence type="predicted"/>
<dbReference type="STRING" id="246194.CHY_0513"/>
<protein>
    <submittedName>
        <fullName evidence="2">Uncharacterized protein</fullName>
    </submittedName>
</protein>
<organism evidence="2 3">
    <name type="scientific">Carboxydothermus hydrogenoformans (strain ATCC BAA-161 / DSM 6008 / Z-2901)</name>
    <dbReference type="NCBI Taxonomy" id="246194"/>
    <lineage>
        <taxon>Bacteria</taxon>
        <taxon>Bacillati</taxon>
        <taxon>Bacillota</taxon>
        <taxon>Clostridia</taxon>
        <taxon>Thermoanaerobacterales</taxon>
        <taxon>Thermoanaerobacteraceae</taxon>
        <taxon>Carboxydothermus</taxon>
    </lineage>
</organism>
<dbReference type="Proteomes" id="UP000002706">
    <property type="component" value="Chromosome"/>
</dbReference>
<dbReference type="AlphaFoldDB" id="Q3AER3"/>
<evidence type="ECO:0000313" key="2">
    <source>
        <dbReference type="EMBL" id="ABB14622.1"/>
    </source>
</evidence>
<dbReference type="EMBL" id="CP000141">
    <property type="protein sequence ID" value="ABB14622.1"/>
    <property type="molecule type" value="Genomic_DNA"/>
</dbReference>
<evidence type="ECO:0000313" key="3">
    <source>
        <dbReference type="Proteomes" id="UP000002706"/>
    </source>
</evidence>
<sequence>MYTFCYFIDKSGWCFIKLSAKHFTEKAVNGSGAKGRPQRAGGSCEPGAGVLHRSPRSFPVERLVGRNGF</sequence>